<feature type="non-terminal residue" evidence="1">
    <location>
        <position position="1"/>
    </location>
</feature>
<reference evidence="1" key="1">
    <citation type="submission" date="2015-04" db="EMBL/GenBank/DDBJ databases">
        <title>The genome sequence of the plant pathogenic Rhizarian Plasmodiophora brassicae reveals insights in its biotrophic life cycle and the origin of chitin synthesis.</title>
        <authorList>
            <person name="Schwelm A."/>
            <person name="Fogelqvist J."/>
            <person name="Knaust A."/>
            <person name="Julke S."/>
            <person name="Lilja T."/>
            <person name="Dhandapani V."/>
            <person name="Bonilla-Rosso G."/>
            <person name="Karlsson M."/>
            <person name="Shevchenko A."/>
            <person name="Choi S.R."/>
            <person name="Kim H.G."/>
            <person name="Park J.Y."/>
            <person name="Lim Y.P."/>
            <person name="Ludwig-Muller J."/>
            <person name="Dixelius C."/>
        </authorList>
    </citation>
    <scope>NUCLEOTIDE SEQUENCE</scope>
    <source>
        <tissue evidence="1">Potato root galls</tissue>
    </source>
</reference>
<accession>A0A0H5QWV0</accession>
<protein>
    <submittedName>
        <fullName evidence="1">Uncharacterized protein</fullName>
    </submittedName>
</protein>
<sequence>NRAVILRRLHHDADELITAQRLSNASKIAPRVPRLPSLSQVVQSEYVAIDASSSPTSSNVRAFHSVNIAPLTPTTPRLGTNKVRAVDDAVVSVMEGNRPLRIWLC</sequence>
<name>A0A0H5QWV0_9EUKA</name>
<evidence type="ECO:0000313" key="1">
    <source>
        <dbReference type="EMBL" id="CRZ06091.1"/>
    </source>
</evidence>
<dbReference type="AlphaFoldDB" id="A0A0H5QWV0"/>
<dbReference type="EMBL" id="HACM01005649">
    <property type="protein sequence ID" value="CRZ06091.1"/>
    <property type="molecule type" value="Transcribed_RNA"/>
</dbReference>
<proteinExistence type="predicted"/>
<organism evidence="1">
    <name type="scientific">Spongospora subterranea</name>
    <dbReference type="NCBI Taxonomy" id="70186"/>
    <lineage>
        <taxon>Eukaryota</taxon>
        <taxon>Sar</taxon>
        <taxon>Rhizaria</taxon>
        <taxon>Endomyxa</taxon>
        <taxon>Phytomyxea</taxon>
        <taxon>Plasmodiophorida</taxon>
        <taxon>Plasmodiophoridae</taxon>
        <taxon>Spongospora</taxon>
    </lineage>
</organism>